<dbReference type="EMBL" id="JAIWYP010000004">
    <property type="protein sequence ID" value="KAH3839672.1"/>
    <property type="molecule type" value="Genomic_DNA"/>
</dbReference>
<dbReference type="AlphaFoldDB" id="A0A9D4QR99"/>
<accession>A0A9D4QR99</accession>
<organism evidence="1 2">
    <name type="scientific">Dreissena polymorpha</name>
    <name type="common">Zebra mussel</name>
    <name type="synonym">Mytilus polymorpha</name>
    <dbReference type="NCBI Taxonomy" id="45954"/>
    <lineage>
        <taxon>Eukaryota</taxon>
        <taxon>Metazoa</taxon>
        <taxon>Spiralia</taxon>
        <taxon>Lophotrochozoa</taxon>
        <taxon>Mollusca</taxon>
        <taxon>Bivalvia</taxon>
        <taxon>Autobranchia</taxon>
        <taxon>Heteroconchia</taxon>
        <taxon>Euheterodonta</taxon>
        <taxon>Imparidentia</taxon>
        <taxon>Neoheterodontei</taxon>
        <taxon>Myida</taxon>
        <taxon>Dreissenoidea</taxon>
        <taxon>Dreissenidae</taxon>
        <taxon>Dreissena</taxon>
    </lineage>
</organism>
<name>A0A9D4QR99_DREPO</name>
<evidence type="ECO:0000313" key="2">
    <source>
        <dbReference type="Proteomes" id="UP000828390"/>
    </source>
</evidence>
<reference evidence="1" key="2">
    <citation type="submission" date="2020-11" db="EMBL/GenBank/DDBJ databases">
        <authorList>
            <person name="McCartney M.A."/>
            <person name="Auch B."/>
            <person name="Kono T."/>
            <person name="Mallez S."/>
            <person name="Becker A."/>
            <person name="Gohl D.M."/>
            <person name="Silverstein K.A.T."/>
            <person name="Koren S."/>
            <person name="Bechman K.B."/>
            <person name="Herman A."/>
            <person name="Abrahante J.E."/>
            <person name="Garbe J."/>
        </authorList>
    </citation>
    <scope>NUCLEOTIDE SEQUENCE</scope>
    <source>
        <strain evidence="1">Duluth1</strain>
        <tissue evidence="1">Whole animal</tissue>
    </source>
</reference>
<reference evidence="1" key="1">
    <citation type="journal article" date="2019" name="bioRxiv">
        <title>The Genome of the Zebra Mussel, Dreissena polymorpha: A Resource for Invasive Species Research.</title>
        <authorList>
            <person name="McCartney M.A."/>
            <person name="Auch B."/>
            <person name="Kono T."/>
            <person name="Mallez S."/>
            <person name="Zhang Y."/>
            <person name="Obille A."/>
            <person name="Becker A."/>
            <person name="Abrahante J.E."/>
            <person name="Garbe J."/>
            <person name="Badalamenti J.P."/>
            <person name="Herman A."/>
            <person name="Mangelson H."/>
            <person name="Liachko I."/>
            <person name="Sullivan S."/>
            <person name="Sone E.D."/>
            <person name="Koren S."/>
            <person name="Silverstein K.A.T."/>
            <person name="Beckman K.B."/>
            <person name="Gohl D.M."/>
        </authorList>
    </citation>
    <scope>NUCLEOTIDE SEQUENCE</scope>
    <source>
        <strain evidence="1">Duluth1</strain>
        <tissue evidence="1">Whole animal</tissue>
    </source>
</reference>
<comment type="caution">
    <text evidence="1">The sequence shown here is derived from an EMBL/GenBank/DDBJ whole genome shotgun (WGS) entry which is preliminary data.</text>
</comment>
<proteinExistence type="predicted"/>
<evidence type="ECO:0000313" key="1">
    <source>
        <dbReference type="EMBL" id="KAH3839672.1"/>
    </source>
</evidence>
<dbReference type="Proteomes" id="UP000828390">
    <property type="component" value="Unassembled WGS sequence"/>
</dbReference>
<sequence>MLNSVEGNEVRVTWQLAPTGEDTRLSHSEMEVDIPVGGGPGPSSVVVETGGEVLEWGGGLMECVLGLVGGGCGPRVGVA</sequence>
<keyword evidence="2" id="KW-1185">Reference proteome</keyword>
<protein>
    <submittedName>
        <fullName evidence="1">Uncharacterized protein</fullName>
    </submittedName>
</protein>
<gene>
    <name evidence="1" type="ORF">DPMN_113105</name>
</gene>